<dbReference type="Gene3D" id="2.120.10.30">
    <property type="entry name" value="TolB, C-terminal domain"/>
    <property type="match status" value="1"/>
</dbReference>
<feature type="chain" id="PRO_5012330833" evidence="1">
    <location>
        <begin position="21"/>
        <end position="372"/>
    </location>
</feature>
<evidence type="ECO:0000256" key="1">
    <source>
        <dbReference type="SAM" id="SignalP"/>
    </source>
</evidence>
<dbReference type="InterPro" id="IPR011042">
    <property type="entry name" value="6-blade_b-propeller_TolB-like"/>
</dbReference>
<dbReference type="RefSeq" id="WP_094023598.1">
    <property type="nucleotide sequence ID" value="NZ_FXYF01000024.1"/>
</dbReference>
<dbReference type="EMBL" id="FXYF01000024">
    <property type="protein sequence ID" value="SMX50624.1"/>
    <property type="molecule type" value="Genomic_DNA"/>
</dbReference>
<dbReference type="InterPro" id="IPR012938">
    <property type="entry name" value="Glc/Sorbosone_DH"/>
</dbReference>
<sequence length="372" mass="39446">MTRYAATFAVGLTLAAPLHAETIQTAAGPMTAEPVVEGLEIPWAFGFLPGGAIVVTERDGRLLHVLDGVTTEVRGTPRVVTDGQGGLLDVLVPSDFAERRELFFTYAKRQGFRGSGTAVYRARLSEDGTRLEDGETIFEIARGSGGGFHFGSRLVEAPEGHLYVTIGDRGADAMAQDLAMHNGSVLRITRDGDPAPGNPLLDRDGALPEIWSWGHRNPQGAALDASGQLWVAEHGARGGDEVNRIDPGVNYGWPVISYGVNYDGSKIGQGTALEGMAQPVSYWDPSIAPSGMTFYDGDIAGAVADWAGNAFVGSLKFDYVSRLAGDPLAEVERISGESTIRVRDVAQGPDGALWFLSEGNGALYRLVPAESG</sequence>
<evidence type="ECO:0000313" key="4">
    <source>
        <dbReference type="Proteomes" id="UP000207598"/>
    </source>
</evidence>
<feature type="signal peptide" evidence="1">
    <location>
        <begin position="1"/>
        <end position="20"/>
    </location>
</feature>
<dbReference type="OrthoDB" id="9770043at2"/>
<evidence type="ECO:0000259" key="2">
    <source>
        <dbReference type="Pfam" id="PF07995"/>
    </source>
</evidence>
<protein>
    <submittedName>
        <fullName evidence="3">Soluble aldose sugar dehydrogenase YliI</fullName>
        <ecNumber evidence="3">1.1.5.-</ecNumber>
    </submittedName>
</protein>
<dbReference type="Proteomes" id="UP000207598">
    <property type="component" value="Unassembled WGS sequence"/>
</dbReference>
<feature type="domain" description="Glucose/Sorbosone dehydrogenase" evidence="2">
    <location>
        <begin position="39"/>
        <end position="365"/>
    </location>
</feature>
<dbReference type="PANTHER" id="PTHR19328:SF75">
    <property type="entry name" value="ALDOSE SUGAR DEHYDROGENASE YLII"/>
    <property type="match status" value="1"/>
</dbReference>
<proteinExistence type="predicted"/>
<dbReference type="SUPFAM" id="SSF50952">
    <property type="entry name" value="Soluble quinoprotein glucose dehydrogenase"/>
    <property type="match status" value="1"/>
</dbReference>
<keyword evidence="1" id="KW-0732">Signal</keyword>
<accession>A0A238L698</accession>
<reference evidence="3 4" key="1">
    <citation type="submission" date="2017-05" db="EMBL/GenBank/DDBJ databases">
        <authorList>
            <person name="Song R."/>
            <person name="Chenine A.L."/>
            <person name="Ruprecht R.M."/>
        </authorList>
    </citation>
    <scope>NUCLEOTIDE SEQUENCE [LARGE SCALE GENOMIC DNA]</scope>
    <source>
        <strain evidence="3 4">CECT 8898</strain>
    </source>
</reference>
<dbReference type="AlphaFoldDB" id="A0A238L698"/>
<keyword evidence="4" id="KW-1185">Reference proteome</keyword>
<dbReference type="EC" id="1.1.5.-" evidence="3"/>
<dbReference type="Pfam" id="PF07995">
    <property type="entry name" value="GSDH"/>
    <property type="match status" value="1"/>
</dbReference>
<dbReference type="PANTHER" id="PTHR19328">
    <property type="entry name" value="HEDGEHOG-INTERACTING PROTEIN"/>
    <property type="match status" value="1"/>
</dbReference>
<name>A0A238L698_9RHOB</name>
<evidence type="ECO:0000313" key="3">
    <source>
        <dbReference type="EMBL" id="SMX50624.1"/>
    </source>
</evidence>
<dbReference type="InterPro" id="IPR011041">
    <property type="entry name" value="Quinoprot_gluc/sorb_DH_b-prop"/>
</dbReference>
<gene>
    <name evidence="3" type="primary">yliI</name>
    <name evidence="3" type="ORF">MAA8898_04888</name>
</gene>
<dbReference type="GO" id="GO:0016491">
    <property type="term" value="F:oxidoreductase activity"/>
    <property type="evidence" value="ECO:0007669"/>
    <property type="project" value="UniProtKB-KW"/>
</dbReference>
<organism evidence="3 4">
    <name type="scientific">Maliponia aquimaris</name>
    <dbReference type="NCBI Taxonomy" id="1673631"/>
    <lineage>
        <taxon>Bacteria</taxon>
        <taxon>Pseudomonadati</taxon>
        <taxon>Pseudomonadota</taxon>
        <taxon>Alphaproteobacteria</taxon>
        <taxon>Rhodobacterales</taxon>
        <taxon>Paracoccaceae</taxon>
        <taxon>Maliponia</taxon>
    </lineage>
</organism>
<keyword evidence="3" id="KW-0560">Oxidoreductase</keyword>